<comment type="similarity">
    <text evidence="1">Belongs to the UPF0177 family.</text>
</comment>
<feature type="transmembrane region" description="Helical" evidence="2">
    <location>
        <begin position="125"/>
        <end position="152"/>
    </location>
</feature>
<organism evidence="4 5">
    <name type="scientific">Lactobacillus amylovorus subsp. animalium DSM 16698</name>
    <dbReference type="NCBI Taxonomy" id="695563"/>
    <lineage>
        <taxon>Bacteria</taxon>
        <taxon>Bacillati</taxon>
        <taxon>Bacillota</taxon>
        <taxon>Bacilli</taxon>
        <taxon>Lactobacillales</taxon>
        <taxon>Lactobacillaceae</taxon>
        <taxon>Lactobacillus</taxon>
        <taxon>Lactobacillus amylovorus subsp. animalium</taxon>
    </lineage>
</organism>
<dbReference type="Pfam" id="PF02517">
    <property type="entry name" value="Rce1-like"/>
    <property type="match status" value="1"/>
</dbReference>
<keyword evidence="4" id="KW-0645">Protease</keyword>
<dbReference type="Proteomes" id="UP000051529">
    <property type="component" value="Unassembled WGS sequence"/>
</dbReference>
<dbReference type="EMBL" id="JQBQ01000063">
    <property type="protein sequence ID" value="KRN86655.1"/>
    <property type="molecule type" value="Genomic_DNA"/>
</dbReference>
<dbReference type="GO" id="GO:0080120">
    <property type="term" value="P:CAAX-box protein maturation"/>
    <property type="evidence" value="ECO:0007669"/>
    <property type="project" value="UniProtKB-ARBA"/>
</dbReference>
<keyword evidence="4" id="KW-0378">Hydrolase</keyword>
<feature type="transmembrane region" description="Helical" evidence="2">
    <location>
        <begin position="82"/>
        <end position="105"/>
    </location>
</feature>
<proteinExistence type="inferred from homology"/>
<name>A0A0R2KB09_LACAM</name>
<keyword evidence="2" id="KW-1133">Transmembrane helix</keyword>
<sequence>MKILNTPESREGNVIRYAVYLICYLMVFAVVKLVTRKSPLHVWDLILFGVVAAMILLFYVYRYNRENRFFARDFKLPWLGNFSAVVLLTLVLTATRISISYLQAYGKIPLYDFQTIYLKSQSTGMFWFLIVVQGIILPILQEFLATGFLFNYAFRRDSVQVAVVGIIVSGLIFSVLNYQSSLINFIIEAIYGMLFAWSYLYSQTIYMPIYLAILSSVLTVIMV</sequence>
<feature type="transmembrane region" description="Helical" evidence="2">
    <location>
        <begin position="159"/>
        <end position="176"/>
    </location>
</feature>
<dbReference type="GO" id="GO:0006508">
    <property type="term" value="P:proteolysis"/>
    <property type="evidence" value="ECO:0007669"/>
    <property type="project" value="UniProtKB-KW"/>
</dbReference>
<feature type="transmembrane region" description="Helical" evidence="2">
    <location>
        <begin position="40"/>
        <end position="61"/>
    </location>
</feature>
<dbReference type="GO" id="GO:0004175">
    <property type="term" value="F:endopeptidase activity"/>
    <property type="evidence" value="ECO:0007669"/>
    <property type="project" value="UniProtKB-ARBA"/>
</dbReference>
<evidence type="ECO:0000313" key="5">
    <source>
        <dbReference type="Proteomes" id="UP000051529"/>
    </source>
</evidence>
<keyword evidence="2" id="KW-0812">Transmembrane</keyword>
<gene>
    <name evidence="4" type="ORF">IV44_GL001681</name>
</gene>
<accession>A0A0R2KB09</accession>
<reference evidence="4 5" key="1">
    <citation type="journal article" date="2015" name="Genome Announc.">
        <title>Expanding the biotechnology potential of lactobacilli through comparative genomics of 213 strains and associated genera.</title>
        <authorList>
            <person name="Sun Z."/>
            <person name="Harris H.M."/>
            <person name="McCann A."/>
            <person name="Guo C."/>
            <person name="Argimon S."/>
            <person name="Zhang W."/>
            <person name="Yang X."/>
            <person name="Jeffery I.B."/>
            <person name="Cooney J.C."/>
            <person name="Kagawa T.F."/>
            <person name="Liu W."/>
            <person name="Song Y."/>
            <person name="Salvetti E."/>
            <person name="Wrobel A."/>
            <person name="Rasinkangas P."/>
            <person name="Parkhill J."/>
            <person name="Rea M.C."/>
            <person name="O'Sullivan O."/>
            <person name="Ritari J."/>
            <person name="Douillard F.P."/>
            <person name="Paul Ross R."/>
            <person name="Yang R."/>
            <person name="Briner A.E."/>
            <person name="Felis G.E."/>
            <person name="de Vos W.M."/>
            <person name="Barrangou R."/>
            <person name="Klaenhammer T.R."/>
            <person name="Caufield P.W."/>
            <person name="Cui Y."/>
            <person name="Zhang H."/>
            <person name="O'Toole P.W."/>
        </authorList>
    </citation>
    <scope>NUCLEOTIDE SEQUENCE [LARGE SCALE GENOMIC DNA]</scope>
    <source>
        <strain evidence="4 5">DSM 16698</strain>
    </source>
</reference>
<evidence type="ECO:0000256" key="1">
    <source>
        <dbReference type="ARBA" id="ARBA00009067"/>
    </source>
</evidence>
<dbReference type="InterPro" id="IPR003675">
    <property type="entry name" value="Rce1/LyrA-like_dom"/>
</dbReference>
<evidence type="ECO:0000256" key="2">
    <source>
        <dbReference type="SAM" id="Phobius"/>
    </source>
</evidence>
<protein>
    <submittedName>
        <fullName evidence="4">Caax amino terminal protease family protein</fullName>
    </submittedName>
</protein>
<feature type="transmembrane region" description="Helical" evidence="2">
    <location>
        <begin position="14"/>
        <end position="34"/>
    </location>
</feature>
<feature type="transmembrane region" description="Helical" evidence="2">
    <location>
        <begin position="205"/>
        <end position="222"/>
    </location>
</feature>
<comment type="caution">
    <text evidence="4">The sequence shown here is derived from an EMBL/GenBank/DDBJ whole genome shotgun (WGS) entry which is preliminary data.</text>
</comment>
<feature type="domain" description="CAAX prenyl protease 2/Lysostaphin resistance protein A-like" evidence="3">
    <location>
        <begin position="125"/>
        <end position="211"/>
    </location>
</feature>
<evidence type="ECO:0000313" key="4">
    <source>
        <dbReference type="EMBL" id="KRN86655.1"/>
    </source>
</evidence>
<dbReference type="AlphaFoldDB" id="A0A0R2KB09"/>
<keyword evidence="2" id="KW-0472">Membrane</keyword>
<dbReference type="PATRIC" id="fig|695563.3.peg.1753"/>
<evidence type="ECO:0000259" key="3">
    <source>
        <dbReference type="Pfam" id="PF02517"/>
    </source>
</evidence>